<feature type="region of interest" description="Disordered" evidence="1">
    <location>
        <begin position="1"/>
        <end position="30"/>
    </location>
</feature>
<feature type="transmembrane region" description="Helical" evidence="2">
    <location>
        <begin position="134"/>
        <end position="156"/>
    </location>
</feature>
<reference evidence="4" key="1">
    <citation type="submission" date="2020-05" db="EMBL/GenBank/DDBJ databases">
        <title>Mycena genomes resolve the evolution of fungal bioluminescence.</title>
        <authorList>
            <person name="Tsai I.J."/>
        </authorList>
    </citation>
    <scope>NUCLEOTIDE SEQUENCE</scope>
    <source>
        <strain evidence="4">CCC161011</strain>
    </source>
</reference>
<protein>
    <recommendedName>
        <fullName evidence="3">DUF6535 domain-containing protein</fullName>
    </recommendedName>
</protein>
<dbReference type="EMBL" id="JACAZI010000016">
    <property type="protein sequence ID" value="KAF7343198.1"/>
    <property type="molecule type" value="Genomic_DNA"/>
</dbReference>
<dbReference type="InterPro" id="IPR045338">
    <property type="entry name" value="DUF6535"/>
</dbReference>
<feature type="transmembrane region" description="Helical" evidence="2">
    <location>
        <begin position="191"/>
        <end position="214"/>
    </location>
</feature>
<evidence type="ECO:0000256" key="1">
    <source>
        <dbReference type="SAM" id="MobiDB-lite"/>
    </source>
</evidence>
<evidence type="ECO:0000313" key="4">
    <source>
        <dbReference type="EMBL" id="KAF7343198.1"/>
    </source>
</evidence>
<feature type="domain" description="DUF6535" evidence="3">
    <location>
        <begin position="40"/>
        <end position="214"/>
    </location>
</feature>
<evidence type="ECO:0000259" key="3">
    <source>
        <dbReference type="Pfam" id="PF20153"/>
    </source>
</evidence>
<organism evidence="4 5">
    <name type="scientific">Mycena venus</name>
    <dbReference type="NCBI Taxonomy" id="2733690"/>
    <lineage>
        <taxon>Eukaryota</taxon>
        <taxon>Fungi</taxon>
        <taxon>Dikarya</taxon>
        <taxon>Basidiomycota</taxon>
        <taxon>Agaricomycotina</taxon>
        <taxon>Agaricomycetes</taxon>
        <taxon>Agaricomycetidae</taxon>
        <taxon>Agaricales</taxon>
        <taxon>Marasmiineae</taxon>
        <taxon>Mycenaceae</taxon>
        <taxon>Mycena</taxon>
    </lineage>
</organism>
<accession>A0A8H7CPW9</accession>
<sequence>MATTEIASLSSTTETSSLPSTTSFASENADRDEQASAKLWAVYISEAEKYDKALVEGWKSDMEGLLIFAGLFSASLTAFLIESYKTLSPDQGAITIALLAQISRQLDPSSSTTPPPVDSSSFTPSTASLACNTLWFLSLGLSLSCALIATLVEQWARDFIQRTEMRPSPIIRARIFSYLYFGMQRFSMHTIVGFIPLLLHVSLLLFFAGLVAFLRPINPVLMAVAAAMLGLISAIYSCLTILPIISSDAPYRTPLSNVAWGLYQRFSIMLYWRRKSLPDEENGMMTDHKSPLSDNHIPTMVAVMNRDAVVPSSQRDKRDGLAIVWTFKSLTDNNELQPFVEALPDLIYGPNGRRGMYDHMISMLLADRDIRLVQRIENLLQTCDSGLLHPDHETWCRIISIKALWAIAYFLASHSSTQRTFPVFDRQLLSSQLAHPRPIISYSASTVALVQWIGFCAVSAHVQTVLSMLAASPAGDDLGTLHTAIRALQLEANVRGYVDFCSDISQSIPDAFLPMEQYRDNLVSFKDKAYDSFVEYIQFSASLDEMPFEFQATCAIIQPSSRAISSTVRAKLEKGLTAAIENSDLLAPEVHQIDIIVDMVLRLLQTGSESLEIGLEKPIVAYITDRVKLGAGFNKAMGRCNPNRLSSMLIHHLVSGASTHNMRGNTLYSVYTLCMYYPQLAAFDEQTLAIVEAFPGFPIFPCVMAVLKWHILSTAAELPPDQAHSLMDRLQIWPSIDLAERLKGAPLTVLIDWLEHITVSSSKNTLASTFHFLSSHCPQECHPLSFQQRFATWLFDTCHDPSISSEFHALKLLETIEDWLFQGSAEHFDDIEVRRTLAEAMVKQSGNLAQDESTGLRRQMIDVIIAQLKSPPDVDHRRGNAVSVAGDESTEKSDSSRISCDDGYNTPASQSRVDLHE</sequence>
<dbReference type="Pfam" id="PF20153">
    <property type="entry name" value="DUF6535"/>
    <property type="match status" value="1"/>
</dbReference>
<name>A0A8H7CPW9_9AGAR</name>
<feature type="region of interest" description="Disordered" evidence="1">
    <location>
        <begin position="872"/>
        <end position="917"/>
    </location>
</feature>
<keyword evidence="2" id="KW-1133">Transmembrane helix</keyword>
<keyword evidence="5" id="KW-1185">Reference proteome</keyword>
<feature type="compositionally biased region" description="Low complexity" evidence="1">
    <location>
        <begin position="1"/>
        <end position="23"/>
    </location>
</feature>
<gene>
    <name evidence="4" type="ORF">MVEN_01751000</name>
</gene>
<evidence type="ECO:0000256" key="2">
    <source>
        <dbReference type="SAM" id="Phobius"/>
    </source>
</evidence>
<comment type="caution">
    <text evidence="4">The sequence shown here is derived from an EMBL/GenBank/DDBJ whole genome shotgun (WGS) entry which is preliminary data.</text>
</comment>
<dbReference type="Proteomes" id="UP000620124">
    <property type="component" value="Unassembled WGS sequence"/>
</dbReference>
<dbReference type="SUPFAM" id="SSF48371">
    <property type="entry name" value="ARM repeat"/>
    <property type="match status" value="1"/>
</dbReference>
<feature type="transmembrane region" description="Helical" evidence="2">
    <location>
        <begin position="220"/>
        <end position="242"/>
    </location>
</feature>
<dbReference type="OrthoDB" id="3221808at2759"/>
<dbReference type="InterPro" id="IPR016024">
    <property type="entry name" value="ARM-type_fold"/>
</dbReference>
<dbReference type="AlphaFoldDB" id="A0A8H7CPW9"/>
<proteinExistence type="predicted"/>
<evidence type="ECO:0000313" key="5">
    <source>
        <dbReference type="Proteomes" id="UP000620124"/>
    </source>
</evidence>
<keyword evidence="2" id="KW-0472">Membrane</keyword>
<keyword evidence="2" id="KW-0812">Transmembrane</keyword>
<feature type="compositionally biased region" description="Polar residues" evidence="1">
    <location>
        <begin position="906"/>
        <end position="917"/>
    </location>
</feature>